<dbReference type="InterPro" id="IPR052895">
    <property type="entry name" value="HetReg/Transcr_Mod"/>
</dbReference>
<sequence length="634" mass="73512">MTKGGTLKYFHQDDIQQQQKPFHVVLVDIEKAAENGIIHCVEKSLEGDTEDLSFVALSYRWGELEEQVIDTGVGYSASITSFGLSDFYNLCKMMMFEPDFVSIKYVWVDAICVDQTNHERRKDTIYHMSNIYERATYILAVPDLHRQYLQKVLPANTSRRHTLQDYQEHIYYLIHGNTEKLAQLENEFFDDIDVPRDQVSRQLAKDYSYDLMNEHNRGLENPRYFDDNEMIVAQPANASQTDSRTNYYHPYAAVSTGKNKMWMGHKGAPFEVLFPHSPSVELGPVWGSKKIKHKDPTMPWQNDIAERNNDIAHILQQLSELIKDWSSRVWVISESRIAAKRNNLKYWFTGLFSASLAGLPFFIFDFGGSALSDNMSQLGIHIEFHGNMINQLYPKSSFIMMLSSKASRNEDRFYAILPLTKYKDKLNQVGNWDISTMLSVKLKLFEIMDTNDKLILLFAAARSYSSYSSHQILPTFATSTISNFNVDIDRGYPLNFDLLNTSTITLHHPAHHSQLYYYLQLIPKGYSVLSSPYDVKLLRYANRQSKLLCGRFKLDDLGGINFVRLNLFDKNAQKDKDEENGDRCVMYLTGSFLENIWMLDFQHNLGSASNLWDEDYYSWDYCDNHDTHTIFNIY</sequence>
<protein>
    <recommendedName>
        <fullName evidence="1">Heterokaryon incompatibility domain-containing protein</fullName>
    </recommendedName>
</protein>
<comment type="caution">
    <text evidence="2">The sequence shown here is derived from an EMBL/GenBank/DDBJ whole genome shotgun (WGS) entry which is preliminary data.</text>
</comment>
<dbReference type="AlphaFoldDB" id="A0A1X2HXL5"/>
<name>A0A1X2HXL5_9FUNG</name>
<dbReference type="EMBL" id="MCGE01000048">
    <property type="protein sequence ID" value="ORZ04763.1"/>
    <property type="molecule type" value="Genomic_DNA"/>
</dbReference>
<reference evidence="2 3" key="1">
    <citation type="submission" date="2016-07" db="EMBL/GenBank/DDBJ databases">
        <title>Pervasive Adenine N6-methylation of Active Genes in Fungi.</title>
        <authorList>
            <consortium name="DOE Joint Genome Institute"/>
            <person name="Mondo S.J."/>
            <person name="Dannebaum R.O."/>
            <person name="Kuo R.C."/>
            <person name="Labutti K."/>
            <person name="Haridas S."/>
            <person name="Kuo A."/>
            <person name="Salamov A."/>
            <person name="Ahrendt S.R."/>
            <person name="Lipzen A."/>
            <person name="Sullivan W."/>
            <person name="Andreopoulos W.B."/>
            <person name="Clum A."/>
            <person name="Lindquist E."/>
            <person name="Daum C."/>
            <person name="Ramamoorthy G.K."/>
            <person name="Gryganskyi A."/>
            <person name="Culley D."/>
            <person name="Magnuson J.K."/>
            <person name="James T.Y."/>
            <person name="O'Malley M.A."/>
            <person name="Stajich J.E."/>
            <person name="Spatafora J.W."/>
            <person name="Visel A."/>
            <person name="Grigoriev I.V."/>
        </authorList>
    </citation>
    <scope>NUCLEOTIDE SEQUENCE [LARGE SCALE GENOMIC DNA]</scope>
    <source>
        <strain evidence="2 3">NRRL 1336</strain>
    </source>
</reference>
<dbReference type="Pfam" id="PF06985">
    <property type="entry name" value="HET"/>
    <property type="match status" value="1"/>
</dbReference>
<evidence type="ECO:0000313" key="2">
    <source>
        <dbReference type="EMBL" id="ORZ04763.1"/>
    </source>
</evidence>
<dbReference type="PANTHER" id="PTHR24148">
    <property type="entry name" value="ANKYRIN REPEAT DOMAIN-CONTAINING PROTEIN 39 HOMOLOG-RELATED"/>
    <property type="match status" value="1"/>
</dbReference>
<accession>A0A1X2HXL5</accession>
<gene>
    <name evidence="2" type="ORF">BCR42DRAFT_184981</name>
</gene>
<proteinExistence type="predicted"/>
<keyword evidence="3" id="KW-1185">Reference proteome</keyword>
<dbReference type="OrthoDB" id="3226657at2759"/>
<dbReference type="Proteomes" id="UP000193560">
    <property type="component" value="Unassembled WGS sequence"/>
</dbReference>
<dbReference type="STRING" id="90262.A0A1X2HXL5"/>
<evidence type="ECO:0000313" key="3">
    <source>
        <dbReference type="Proteomes" id="UP000193560"/>
    </source>
</evidence>
<organism evidence="2 3">
    <name type="scientific">Absidia repens</name>
    <dbReference type="NCBI Taxonomy" id="90262"/>
    <lineage>
        <taxon>Eukaryota</taxon>
        <taxon>Fungi</taxon>
        <taxon>Fungi incertae sedis</taxon>
        <taxon>Mucoromycota</taxon>
        <taxon>Mucoromycotina</taxon>
        <taxon>Mucoromycetes</taxon>
        <taxon>Mucorales</taxon>
        <taxon>Cunninghamellaceae</taxon>
        <taxon>Absidia</taxon>
    </lineage>
</organism>
<feature type="domain" description="Heterokaryon incompatibility" evidence="1">
    <location>
        <begin position="54"/>
        <end position="146"/>
    </location>
</feature>
<dbReference type="InterPro" id="IPR010730">
    <property type="entry name" value="HET"/>
</dbReference>
<evidence type="ECO:0000259" key="1">
    <source>
        <dbReference type="Pfam" id="PF06985"/>
    </source>
</evidence>
<dbReference type="PANTHER" id="PTHR24148:SF73">
    <property type="entry name" value="HET DOMAIN PROTEIN (AFU_ORTHOLOGUE AFUA_8G01020)"/>
    <property type="match status" value="1"/>
</dbReference>